<dbReference type="RefSeq" id="WP_006475350.1">
    <property type="nucleotide sequence ID" value="NZ_AFZB01000025.1"/>
</dbReference>
<dbReference type="Proteomes" id="UP000005167">
    <property type="component" value="Unassembled WGS sequence"/>
</dbReference>
<dbReference type="InterPro" id="IPR017900">
    <property type="entry name" value="4Fe4S_Fe_S_CS"/>
</dbReference>
<protein>
    <submittedName>
        <fullName evidence="4">sn-glycerol-3-phosphate dehydrogenase, subunit C GlpC</fullName>
    </submittedName>
</protein>
<sequence length="303" mass="34475">MMGCLACKSCAGQCPIKVNVPDFRARFLELYYGRYLRPVKDYIVGGLEFMIPWLARFPAPYNWAVGNRIIAKLMRRYLGMVNSPAISTHTLKGGLEQRTLPLASIDAIESLTQNERDAAVIIVQDAFTSYFESQLVLDLVDLLRKLDFTVLVAPYRPNGKPLHIHGFLQAFENTARQNAQMLAELATTGVPLVGIDPSITLTYREEYRKIKDAEVVNVMLIQEWLAQQREILTTHGKNCCRTTSNCSPTVPNGHQRCRRFVTGNRYSRRLGNSSKRWQLGVVVWLAPLVTKQTIWKPQRKYIS</sequence>
<gene>
    <name evidence="4" type="primary">glpC1</name>
    <name evidence="4" type="ORF">TevJSym_ay00120</name>
</gene>
<dbReference type="AlphaFoldDB" id="G2FHY4"/>
<keyword evidence="3" id="KW-0411">Iron-sulfur</keyword>
<dbReference type="PATRIC" id="fig|1049564.3.peg.2517"/>
<dbReference type="GO" id="GO:0051536">
    <property type="term" value="F:iron-sulfur cluster binding"/>
    <property type="evidence" value="ECO:0007669"/>
    <property type="project" value="UniProtKB-KW"/>
</dbReference>
<evidence type="ECO:0000256" key="3">
    <source>
        <dbReference type="ARBA" id="ARBA00023014"/>
    </source>
</evidence>
<keyword evidence="2" id="KW-0408">Iron</keyword>
<dbReference type="PANTHER" id="PTHR32479">
    <property type="entry name" value="GLYCOLATE OXIDASE IRON-SULFUR SUBUNIT"/>
    <property type="match status" value="1"/>
</dbReference>
<dbReference type="GO" id="GO:0046872">
    <property type="term" value="F:metal ion binding"/>
    <property type="evidence" value="ECO:0007669"/>
    <property type="project" value="UniProtKB-KW"/>
</dbReference>
<accession>G2FHY4</accession>
<comment type="caution">
    <text evidence="4">The sequence shown here is derived from an EMBL/GenBank/DDBJ whole genome shotgun (WGS) entry which is preliminary data.</text>
</comment>
<evidence type="ECO:0000313" key="5">
    <source>
        <dbReference type="Proteomes" id="UP000005167"/>
    </source>
</evidence>
<dbReference type="PROSITE" id="PS00198">
    <property type="entry name" value="4FE4S_FER_1"/>
    <property type="match status" value="1"/>
</dbReference>
<reference evidence="4 5" key="1">
    <citation type="journal article" date="2011" name="ISME J.">
        <title>The endosymbionts of the deep-sea tubeworms Riftia pachyptila and Tevnia jerichonana share an identical physiology as revealed by proteogenomic analyses.</title>
        <authorList>
            <person name="Gardebrecht A."/>
            <person name="Markert S."/>
            <person name="Felbeck H."/>
            <person name="Thuermer A."/>
            <person name="Albrecht D."/>
            <person name="Wollherr A."/>
            <person name="Kabisch J."/>
            <person name="Lehmann R."/>
            <person name="Daniel R."/>
            <person name="Liesegang H."/>
            <person name="Hecker M."/>
            <person name="Sievert S.M."/>
            <person name="Schweder T."/>
        </authorList>
    </citation>
    <scope>NUCLEOTIDE SEQUENCE [LARGE SCALE GENOMIC DNA]</scope>
</reference>
<proteinExistence type="predicted"/>
<keyword evidence="1" id="KW-0479">Metal-binding</keyword>
<dbReference type="eggNOG" id="COG0247">
    <property type="taxonomic scope" value="Bacteria"/>
</dbReference>
<evidence type="ECO:0000313" key="4">
    <source>
        <dbReference type="EMBL" id="EGW53576.1"/>
    </source>
</evidence>
<name>G2FHY4_9GAMM</name>
<evidence type="ECO:0000256" key="1">
    <source>
        <dbReference type="ARBA" id="ARBA00022723"/>
    </source>
</evidence>
<organism evidence="4 5">
    <name type="scientific">endosymbiont of Tevnia jerichonana</name>
    <name type="common">vent Tica</name>
    <dbReference type="NCBI Taxonomy" id="1049564"/>
    <lineage>
        <taxon>Bacteria</taxon>
        <taxon>Pseudomonadati</taxon>
        <taxon>Pseudomonadota</taxon>
        <taxon>Gammaproteobacteria</taxon>
        <taxon>sulfur-oxidizing symbionts</taxon>
    </lineage>
</organism>
<dbReference type="EMBL" id="AFZB01000025">
    <property type="protein sequence ID" value="EGW53576.1"/>
    <property type="molecule type" value="Genomic_DNA"/>
</dbReference>
<dbReference type="PANTHER" id="PTHR32479:SF19">
    <property type="entry name" value="ANAEROBIC GLYCEROL-3-PHOSPHATE DEHYDROGENASE SUBUNIT C"/>
    <property type="match status" value="1"/>
</dbReference>
<evidence type="ECO:0000256" key="2">
    <source>
        <dbReference type="ARBA" id="ARBA00023004"/>
    </source>
</evidence>
<keyword evidence="5" id="KW-1185">Reference proteome</keyword>